<keyword evidence="7 8" id="KW-0472">Membrane</keyword>
<feature type="transmembrane region" description="Helical" evidence="8">
    <location>
        <begin position="27"/>
        <end position="50"/>
    </location>
</feature>
<dbReference type="Pfam" id="PF00005">
    <property type="entry name" value="ABC_tran"/>
    <property type="match status" value="1"/>
</dbReference>
<feature type="transmembrane region" description="Helical" evidence="8">
    <location>
        <begin position="62"/>
        <end position="84"/>
    </location>
</feature>
<keyword evidence="2" id="KW-0813">Transport</keyword>
<accession>A0A377FTW4</accession>
<dbReference type="SMART" id="SM00382">
    <property type="entry name" value="AAA"/>
    <property type="match status" value="1"/>
</dbReference>
<dbReference type="AlphaFoldDB" id="A0A377FTW4"/>
<dbReference type="FunFam" id="3.40.50.300:FF:000287">
    <property type="entry name" value="Multidrug ABC transporter ATP-binding protein"/>
    <property type="match status" value="1"/>
</dbReference>
<feature type="transmembrane region" description="Helical" evidence="8">
    <location>
        <begin position="251"/>
        <end position="273"/>
    </location>
</feature>
<evidence type="ECO:0000313" key="11">
    <source>
        <dbReference type="EMBL" id="STO08004.1"/>
    </source>
</evidence>
<evidence type="ECO:0000256" key="1">
    <source>
        <dbReference type="ARBA" id="ARBA00004651"/>
    </source>
</evidence>
<comment type="subcellular location">
    <subcellularLocation>
        <location evidence="1">Cell membrane</location>
        <topology evidence="1">Multi-pass membrane protein</topology>
    </subcellularLocation>
</comment>
<dbReference type="SUPFAM" id="SSF52540">
    <property type="entry name" value="P-loop containing nucleoside triphosphate hydrolases"/>
    <property type="match status" value="1"/>
</dbReference>
<dbReference type="InterPro" id="IPR027417">
    <property type="entry name" value="P-loop_NTPase"/>
</dbReference>
<keyword evidence="4" id="KW-0547">Nucleotide-binding</keyword>
<dbReference type="InterPro" id="IPR036640">
    <property type="entry name" value="ABC1_TM_sf"/>
</dbReference>
<dbReference type="Gene3D" id="3.40.50.300">
    <property type="entry name" value="P-loop containing nucleotide triphosphate hydrolases"/>
    <property type="match status" value="1"/>
</dbReference>
<dbReference type="InterPro" id="IPR003439">
    <property type="entry name" value="ABC_transporter-like_ATP-bd"/>
</dbReference>
<protein>
    <submittedName>
        <fullName evidence="11">Probable multidrug resistance ABC transporter ATP-binding/permease protein YheH</fullName>
        <ecNumber evidence="11">3.6.3.-</ecNumber>
    </submittedName>
</protein>
<name>A0A377FTW4_9BACL</name>
<dbReference type="GO" id="GO:0005524">
    <property type="term" value="F:ATP binding"/>
    <property type="evidence" value="ECO:0007669"/>
    <property type="project" value="UniProtKB-KW"/>
</dbReference>
<dbReference type="InterPro" id="IPR011527">
    <property type="entry name" value="ABC1_TM_dom"/>
</dbReference>
<dbReference type="Proteomes" id="UP000254060">
    <property type="component" value="Unassembled WGS sequence"/>
</dbReference>
<evidence type="ECO:0000256" key="2">
    <source>
        <dbReference type="ARBA" id="ARBA00022448"/>
    </source>
</evidence>
<keyword evidence="6 8" id="KW-1133">Transmembrane helix</keyword>
<keyword evidence="11" id="KW-0378">Hydrolase</keyword>
<feature type="transmembrane region" description="Helical" evidence="8">
    <location>
        <begin position="138"/>
        <end position="160"/>
    </location>
</feature>
<evidence type="ECO:0000256" key="5">
    <source>
        <dbReference type="ARBA" id="ARBA00022840"/>
    </source>
</evidence>
<evidence type="ECO:0000256" key="8">
    <source>
        <dbReference type="SAM" id="Phobius"/>
    </source>
</evidence>
<feature type="transmembrane region" description="Helical" evidence="8">
    <location>
        <begin position="166"/>
        <end position="185"/>
    </location>
</feature>
<evidence type="ECO:0000256" key="3">
    <source>
        <dbReference type="ARBA" id="ARBA00022692"/>
    </source>
</evidence>
<dbReference type="GO" id="GO:0015421">
    <property type="term" value="F:ABC-type oligopeptide transporter activity"/>
    <property type="evidence" value="ECO:0007669"/>
    <property type="project" value="TreeGrafter"/>
</dbReference>
<gene>
    <name evidence="11" type="primary">yheH_2</name>
    <name evidence="11" type="ORF">NCTC13163_01365</name>
</gene>
<keyword evidence="5 11" id="KW-0067">ATP-binding</keyword>
<dbReference type="PROSITE" id="PS00211">
    <property type="entry name" value="ABC_TRANSPORTER_1"/>
    <property type="match status" value="1"/>
</dbReference>
<dbReference type="CDD" id="cd18544">
    <property type="entry name" value="ABC_6TM_TmrA_like"/>
    <property type="match status" value="1"/>
</dbReference>
<evidence type="ECO:0000256" key="7">
    <source>
        <dbReference type="ARBA" id="ARBA00023136"/>
    </source>
</evidence>
<organism evidence="11 12">
    <name type="scientific">Exiguobacterium aurantiacum</name>
    <dbReference type="NCBI Taxonomy" id="33987"/>
    <lineage>
        <taxon>Bacteria</taxon>
        <taxon>Bacillati</taxon>
        <taxon>Bacillota</taxon>
        <taxon>Bacilli</taxon>
        <taxon>Bacillales</taxon>
        <taxon>Bacillales Family XII. Incertae Sedis</taxon>
        <taxon>Exiguobacterium</taxon>
    </lineage>
</organism>
<dbReference type="PROSITE" id="PS50929">
    <property type="entry name" value="ABC_TM1F"/>
    <property type="match status" value="1"/>
</dbReference>
<evidence type="ECO:0000259" key="9">
    <source>
        <dbReference type="PROSITE" id="PS50893"/>
    </source>
</evidence>
<reference evidence="11 12" key="1">
    <citation type="submission" date="2018-06" db="EMBL/GenBank/DDBJ databases">
        <authorList>
            <consortium name="Pathogen Informatics"/>
            <person name="Doyle S."/>
        </authorList>
    </citation>
    <scope>NUCLEOTIDE SEQUENCE [LARGE SCALE GENOMIC DNA]</scope>
    <source>
        <strain evidence="11 12">NCTC13163</strain>
    </source>
</reference>
<dbReference type="PANTHER" id="PTHR43394:SF1">
    <property type="entry name" value="ATP-BINDING CASSETTE SUB-FAMILY B MEMBER 10, MITOCHONDRIAL"/>
    <property type="match status" value="1"/>
</dbReference>
<dbReference type="EMBL" id="UGGP01000001">
    <property type="protein sequence ID" value="STO08004.1"/>
    <property type="molecule type" value="Genomic_DNA"/>
</dbReference>
<dbReference type="PANTHER" id="PTHR43394">
    <property type="entry name" value="ATP-DEPENDENT PERMEASE MDL1, MITOCHONDRIAL"/>
    <property type="match status" value="1"/>
</dbReference>
<dbReference type="PROSITE" id="PS50893">
    <property type="entry name" value="ABC_TRANSPORTER_2"/>
    <property type="match status" value="1"/>
</dbReference>
<keyword evidence="3 8" id="KW-0812">Transmembrane</keyword>
<dbReference type="RefSeq" id="WP_029334886.1">
    <property type="nucleotide sequence ID" value="NZ_UGGP01000001.1"/>
</dbReference>
<evidence type="ECO:0000259" key="10">
    <source>
        <dbReference type="PROSITE" id="PS50929"/>
    </source>
</evidence>
<evidence type="ECO:0000256" key="4">
    <source>
        <dbReference type="ARBA" id="ARBA00022741"/>
    </source>
</evidence>
<dbReference type="SUPFAM" id="SSF90123">
    <property type="entry name" value="ABC transporter transmembrane region"/>
    <property type="match status" value="1"/>
</dbReference>
<evidence type="ECO:0000313" key="12">
    <source>
        <dbReference type="Proteomes" id="UP000254060"/>
    </source>
</evidence>
<dbReference type="GO" id="GO:0005886">
    <property type="term" value="C:plasma membrane"/>
    <property type="evidence" value="ECO:0007669"/>
    <property type="project" value="UniProtKB-SubCell"/>
</dbReference>
<dbReference type="Pfam" id="PF00664">
    <property type="entry name" value="ABC_membrane"/>
    <property type="match status" value="1"/>
</dbReference>
<dbReference type="STRING" id="1397694.GCA_000702585_01869"/>
<sequence length="587" mass="66837">MKHDIQEWAVIERLLGYTKRYGRPLSIAFVFLLLATGAKLAGPFLIKVFIDEFVTPGVYPTNWVVTLFVVYMVLHVSAIIFDYLQSISFQKIALKIVQNIRMDIFRHVMGMRLAYFDRTPAGVLVSRITNDTEAVKELYVGVMSTFVQSGVQLLGTYIFLYILEPTLATMGLVLVPLFWLIIWAYRRYSTKYFAQVRDLLSQLNAQLNESVNGMGIVQQFRQEERLIRQFEETNEAHQQARYRNLKLDSMLLRPIIELLLAFSIIGLLGYYGVLSTTEQVQIGVVYAFISYIERIFRPVLDIMQRLSEFQQAVVSADRVFKILDTDEPAPGKRLPGEARIGNGEVRFDDVTFSYDGEVDVLKHISFVAKPGETVALVGHTGSGKSSIINLLTRFYPYQSGQITIDGQPIEQFEEAELRDKVGLVLQDPFLFTGTIEDNLKLFNPVIDSDRVREAAEFVQAHTFIEKLDAGYGHQVGERGATFSSGERQLLAFARTVARDPKILILDEATSSIDTETEERVQYALDRMRRGRTTIAIAHRLSTIQDADLILVLHRGEIVERGNHQDLLRQDGLYKKMYELQSGQRLMS</sequence>
<dbReference type="OrthoDB" id="9770415at2"/>
<proteinExistence type="predicted"/>
<dbReference type="InterPro" id="IPR003593">
    <property type="entry name" value="AAA+_ATPase"/>
</dbReference>
<feature type="domain" description="ABC transmembrane type-1" evidence="10">
    <location>
        <begin position="27"/>
        <end position="311"/>
    </location>
</feature>
<dbReference type="EC" id="3.6.3.-" evidence="11"/>
<dbReference type="InterPro" id="IPR039421">
    <property type="entry name" value="Type_1_exporter"/>
</dbReference>
<dbReference type="GO" id="GO:0016887">
    <property type="term" value="F:ATP hydrolysis activity"/>
    <property type="evidence" value="ECO:0007669"/>
    <property type="project" value="InterPro"/>
</dbReference>
<evidence type="ECO:0000256" key="6">
    <source>
        <dbReference type="ARBA" id="ARBA00022989"/>
    </source>
</evidence>
<dbReference type="Gene3D" id="1.20.1560.10">
    <property type="entry name" value="ABC transporter type 1, transmembrane domain"/>
    <property type="match status" value="1"/>
</dbReference>
<dbReference type="CDD" id="cd03254">
    <property type="entry name" value="ABCC_Glucan_exporter_like"/>
    <property type="match status" value="1"/>
</dbReference>
<dbReference type="InterPro" id="IPR017871">
    <property type="entry name" value="ABC_transporter-like_CS"/>
</dbReference>
<feature type="domain" description="ABC transporter" evidence="9">
    <location>
        <begin position="345"/>
        <end position="579"/>
    </location>
</feature>